<dbReference type="EMBL" id="JANLCJ010000005">
    <property type="protein sequence ID" value="MCS5735171.1"/>
    <property type="molecule type" value="Genomic_DNA"/>
</dbReference>
<sequence>MNEMLGPRLRAVRESQKLSLRSVATSIGVSPSLLSQVETGKTQPSVSTLYMLVNHLGVSIDDLLASGATPPPPAPDAPPQENAAVTPSVETPGDQPVQRASENPVIEMENGVVWERMAVGPTHTVDPLIVTYAPGASSSIEGKMMRHAGVEYAYLLSGELTLRLDFATYVLGPGDSLCFDSVRPHMFYNHTSEPARGIWFVVGRREFLEQWDVKSEGSGELLPGQVP</sequence>
<proteinExistence type="predicted"/>
<evidence type="ECO:0000259" key="3">
    <source>
        <dbReference type="PROSITE" id="PS50943"/>
    </source>
</evidence>
<comment type="caution">
    <text evidence="4">The sequence shown here is derived from an EMBL/GenBank/DDBJ whole genome shotgun (WGS) entry which is preliminary data.</text>
</comment>
<accession>A0ABT2H5G8</accession>
<dbReference type="SMART" id="SM00530">
    <property type="entry name" value="HTH_XRE"/>
    <property type="match status" value="1"/>
</dbReference>
<dbReference type="SUPFAM" id="SSF51182">
    <property type="entry name" value="RmlC-like cupins"/>
    <property type="match status" value="1"/>
</dbReference>
<feature type="compositionally biased region" description="Pro residues" evidence="2">
    <location>
        <begin position="69"/>
        <end position="78"/>
    </location>
</feature>
<dbReference type="SUPFAM" id="SSF47413">
    <property type="entry name" value="lambda repressor-like DNA-binding domains"/>
    <property type="match status" value="1"/>
</dbReference>
<evidence type="ECO:0000256" key="1">
    <source>
        <dbReference type="ARBA" id="ARBA00023125"/>
    </source>
</evidence>
<evidence type="ECO:0000256" key="2">
    <source>
        <dbReference type="SAM" id="MobiDB-lite"/>
    </source>
</evidence>
<dbReference type="InterPro" id="IPR013096">
    <property type="entry name" value="Cupin_2"/>
</dbReference>
<gene>
    <name evidence="4" type="ORF">N1032_15600</name>
</gene>
<dbReference type="InterPro" id="IPR001387">
    <property type="entry name" value="Cro/C1-type_HTH"/>
</dbReference>
<dbReference type="PROSITE" id="PS50943">
    <property type="entry name" value="HTH_CROC1"/>
    <property type="match status" value="1"/>
</dbReference>
<dbReference type="Gene3D" id="2.60.120.10">
    <property type="entry name" value="Jelly Rolls"/>
    <property type="match status" value="1"/>
</dbReference>
<keyword evidence="1" id="KW-0238">DNA-binding</keyword>
<dbReference type="CDD" id="cd00093">
    <property type="entry name" value="HTH_XRE"/>
    <property type="match status" value="1"/>
</dbReference>
<dbReference type="Gene3D" id="1.10.260.40">
    <property type="entry name" value="lambda repressor-like DNA-binding domains"/>
    <property type="match status" value="1"/>
</dbReference>
<feature type="region of interest" description="Disordered" evidence="2">
    <location>
        <begin position="64"/>
        <end position="103"/>
    </location>
</feature>
<dbReference type="Pfam" id="PF07883">
    <property type="entry name" value="Cupin_2"/>
    <property type="match status" value="1"/>
</dbReference>
<dbReference type="InterPro" id="IPR011051">
    <property type="entry name" value="RmlC_Cupin_sf"/>
</dbReference>
<reference evidence="4" key="1">
    <citation type="submission" date="2022-08" db="EMBL/GenBank/DDBJ databases">
        <authorList>
            <person name="Deng Y."/>
            <person name="Han X.-F."/>
            <person name="Zhang Y.-Q."/>
        </authorList>
    </citation>
    <scope>NUCLEOTIDE SEQUENCE</scope>
    <source>
        <strain evidence="4">CPCC 203386</strain>
    </source>
</reference>
<dbReference type="CDD" id="cd02209">
    <property type="entry name" value="cupin_XRE_C"/>
    <property type="match status" value="1"/>
</dbReference>
<organism evidence="4 5">
    <name type="scientific">Herbiconiux daphne</name>
    <dbReference type="NCBI Taxonomy" id="2970914"/>
    <lineage>
        <taxon>Bacteria</taxon>
        <taxon>Bacillati</taxon>
        <taxon>Actinomycetota</taxon>
        <taxon>Actinomycetes</taxon>
        <taxon>Micrococcales</taxon>
        <taxon>Microbacteriaceae</taxon>
        <taxon>Herbiconiux</taxon>
    </lineage>
</organism>
<name>A0ABT2H5G8_9MICO</name>
<dbReference type="RefSeq" id="WP_259540078.1">
    <property type="nucleotide sequence ID" value="NZ_JANLCJ010000005.1"/>
</dbReference>
<dbReference type="InterPro" id="IPR014710">
    <property type="entry name" value="RmlC-like_jellyroll"/>
</dbReference>
<protein>
    <submittedName>
        <fullName evidence="4">Cupin domain-containing protein</fullName>
    </submittedName>
</protein>
<dbReference type="InterPro" id="IPR050807">
    <property type="entry name" value="TransReg_Diox_bact_type"/>
</dbReference>
<evidence type="ECO:0000313" key="5">
    <source>
        <dbReference type="Proteomes" id="UP001165586"/>
    </source>
</evidence>
<dbReference type="PANTHER" id="PTHR46797">
    <property type="entry name" value="HTH-TYPE TRANSCRIPTIONAL REGULATOR"/>
    <property type="match status" value="1"/>
</dbReference>
<dbReference type="Pfam" id="PF01381">
    <property type="entry name" value="HTH_3"/>
    <property type="match status" value="1"/>
</dbReference>
<evidence type="ECO:0000313" key="4">
    <source>
        <dbReference type="EMBL" id="MCS5735171.1"/>
    </source>
</evidence>
<feature type="domain" description="HTH cro/C1-type" evidence="3">
    <location>
        <begin position="9"/>
        <end position="63"/>
    </location>
</feature>
<dbReference type="Proteomes" id="UP001165586">
    <property type="component" value="Unassembled WGS sequence"/>
</dbReference>
<dbReference type="InterPro" id="IPR010982">
    <property type="entry name" value="Lambda_DNA-bd_dom_sf"/>
</dbReference>
<dbReference type="PANTHER" id="PTHR46797:SF1">
    <property type="entry name" value="METHYLPHOSPHONATE SYNTHASE"/>
    <property type="match status" value="1"/>
</dbReference>
<keyword evidence="5" id="KW-1185">Reference proteome</keyword>